<evidence type="ECO:0000259" key="1">
    <source>
        <dbReference type="PROSITE" id="PS50207"/>
    </source>
</evidence>
<dbReference type="Proteomes" id="UP001202831">
    <property type="component" value="Unassembled WGS sequence"/>
</dbReference>
<dbReference type="EMBL" id="JAKIKT010000002">
    <property type="protein sequence ID" value="MCL2913843.1"/>
    <property type="molecule type" value="Genomic_DNA"/>
</dbReference>
<proteinExistence type="predicted"/>
<name>A0ABT0N5W4_9GAMM</name>
<dbReference type="PROSITE" id="PS50207">
    <property type="entry name" value="CASPASE_P10"/>
    <property type="match status" value="1"/>
</dbReference>
<keyword evidence="3" id="KW-1185">Reference proteome</keyword>
<accession>A0ABT0N5W4</accession>
<dbReference type="InterPro" id="IPR002138">
    <property type="entry name" value="Pept_C14_p10"/>
</dbReference>
<evidence type="ECO:0000313" key="2">
    <source>
        <dbReference type="EMBL" id="MCL2913843.1"/>
    </source>
</evidence>
<feature type="domain" description="Caspase family p10" evidence="1">
    <location>
        <begin position="242"/>
        <end position="270"/>
    </location>
</feature>
<comment type="caution">
    <text evidence="2">The sequence shown here is derived from an EMBL/GenBank/DDBJ whole genome shotgun (WGS) entry which is preliminary data.</text>
</comment>
<protein>
    <recommendedName>
        <fullName evidence="1">Caspase family p10 domain-containing protein</fullName>
    </recommendedName>
</protein>
<gene>
    <name evidence="2" type="ORF">L2725_08560</name>
</gene>
<sequence length="295" mass="32333">MLSAGLLISSLWVNLQGQAIDPQVDTPVALVCQVSALAPCLTLLPPAVYTSLPNADRLLVSLGRRGAMAVPIQSGSIAGLVLMAPERLPAQIQTIVGGHSHRLELPRQQQLTLWHELGHLHISSLPGSTAYSAWQHEVLADLYLLWLAARNEGDFQGGWQQYHRRNLQLLNDIGHLSHWSVPVLFTALKTFTVRQLLAMSDFNDLIAQLALLPGGSGWPEPDELKEYASLTKRLFGAGSVQALPGYLYWRRERLGDWLVPSLQELMGEQGAAQLMKEHALGSENGASVGAQRNIR</sequence>
<dbReference type="RefSeq" id="WP_249248545.1">
    <property type="nucleotide sequence ID" value="NZ_JAKIKT010000002.1"/>
</dbReference>
<evidence type="ECO:0000313" key="3">
    <source>
        <dbReference type="Proteomes" id="UP001202831"/>
    </source>
</evidence>
<reference evidence="2 3" key="1">
    <citation type="submission" date="2022-01" db="EMBL/GenBank/DDBJ databases">
        <title>Whole genome-based taxonomy of the Shewanellaceae.</title>
        <authorList>
            <person name="Martin-Rodriguez A.J."/>
        </authorList>
    </citation>
    <scope>NUCLEOTIDE SEQUENCE [LARGE SCALE GENOMIC DNA]</scope>
    <source>
        <strain evidence="2 3">DSM 21332</strain>
    </source>
</reference>
<organism evidence="2 3">
    <name type="scientific">Shewanella corallii</name>
    <dbReference type="NCBI Taxonomy" id="560080"/>
    <lineage>
        <taxon>Bacteria</taxon>
        <taxon>Pseudomonadati</taxon>
        <taxon>Pseudomonadota</taxon>
        <taxon>Gammaproteobacteria</taxon>
        <taxon>Alteromonadales</taxon>
        <taxon>Shewanellaceae</taxon>
        <taxon>Shewanella</taxon>
    </lineage>
</organism>